<feature type="transmembrane region" description="Helical" evidence="6">
    <location>
        <begin position="352"/>
        <end position="378"/>
    </location>
</feature>
<evidence type="ECO:0000256" key="2">
    <source>
        <dbReference type="ARBA" id="ARBA00008821"/>
    </source>
</evidence>
<comment type="subcellular location">
    <subcellularLocation>
        <location evidence="1">Membrane</location>
        <topology evidence="1">Multi-pass membrane protein</topology>
    </subcellularLocation>
</comment>
<feature type="transmembrane region" description="Helical" evidence="6">
    <location>
        <begin position="189"/>
        <end position="209"/>
    </location>
</feature>
<dbReference type="Proteomes" id="UP000821853">
    <property type="component" value="Chromosome 4"/>
</dbReference>
<feature type="transmembrane region" description="Helical" evidence="6">
    <location>
        <begin position="390"/>
        <end position="408"/>
    </location>
</feature>
<dbReference type="EMBL" id="JABSTR010000006">
    <property type="protein sequence ID" value="KAH9374060.1"/>
    <property type="molecule type" value="Genomic_DNA"/>
</dbReference>
<feature type="transmembrane region" description="Helical" evidence="6">
    <location>
        <begin position="125"/>
        <end position="144"/>
    </location>
</feature>
<dbReference type="PANTHER" id="PTHR11119">
    <property type="entry name" value="XANTHINE-URACIL / VITAMIN C PERMEASE FAMILY MEMBER"/>
    <property type="match status" value="1"/>
</dbReference>
<dbReference type="OrthoDB" id="1641903at2759"/>
<dbReference type="VEuPathDB" id="VectorBase:HLOH_045869"/>
<dbReference type="GO" id="GO:0016020">
    <property type="term" value="C:membrane"/>
    <property type="evidence" value="ECO:0007669"/>
    <property type="project" value="UniProtKB-SubCell"/>
</dbReference>
<keyword evidence="8" id="KW-1185">Reference proteome</keyword>
<evidence type="ECO:0000256" key="4">
    <source>
        <dbReference type="ARBA" id="ARBA00022989"/>
    </source>
</evidence>
<evidence type="ECO:0000313" key="7">
    <source>
        <dbReference type="EMBL" id="KAH9374060.1"/>
    </source>
</evidence>
<gene>
    <name evidence="7" type="ORF">HPB48_005329</name>
</gene>
<accession>A0A9J6GI77</accession>
<protein>
    <submittedName>
        <fullName evidence="7">Uncharacterized protein</fullName>
    </submittedName>
</protein>
<sequence>MTVQGMTVLQPKLLSKFLCLEMDDPAIGLLVGSSSFISGIGTLIQTTTGVRLPVVQGSALVLASPALAELKFDTVPCPEGNATTDDDVWMSRILQVQGNIAMGAITELFMGAMGFVGVLQRWVTPLTMTPIITLLGLSNMSAATEPASTNWTIAVITATLITLLSHYMTPWRPTSEVVAVKKLNDCITFLSIVPIFVTVLVVWLICHILTVHDSSRKTTPAARTTWRSAIGNATWFRLPYPFQWGAPTPRWESMLATTFVSFISMTETVCDYYAYAVVAGLPPPPQRAINRGIFHEGLSCLLAGFHGSGIACGSQDLQLGLMALTKCASLRVVQVAAVMMILFGLVNKASVFVLSIPTPIVGGLLIVLLATVTGVGLAHLRYVDLTSSRNVFIVGISLILGIVIPRHLGEADKFTMTRTEDERGILKLRECFDEAGARTMVARDPLRHWQYYSVPFLEGLLKKFPFLRKLPIMPEREAHATFIEDE</sequence>
<dbReference type="OMA" id="RNTTWFR"/>
<keyword evidence="3 6" id="KW-0812">Transmembrane</keyword>
<reference evidence="7 8" key="1">
    <citation type="journal article" date="2020" name="Cell">
        <title>Large-Scale Comparative Analyses of Tick Genomes Elucidate Their Genetic Diversity and Vector Capacities.</title>
        <authorList>
            <consortium name="Tick Genome and Microbiome Consortium (TIGMIC)"/>
            <person name="Jia N."/>
            <person name="Wang J."/>
            <person name="Shi W."/>
            <person name="Du L."/>
            <person name="Sun Y."/>
            <person name="Zhan W."/>
            <person name="Jiang J.F."/>
            <person name="Wang Q."/>
            <person name="Zhang B."/>
            <person name="Ji P."/>
            <person name="Bell-Sakyi L."/>
            <person name="Cui X.M."/>
            <person name="Yuan T.T."/>
            <person name="Jiang B.G."/>
            <person name="Yang W.F."/>
            <person name="Lam T.T."/>
            <person name="Chang Q.C."/>
            <person name="Ding S.J."/>
            <person name="Wang X.J."/>
            <person name="Zhu J.G."/>
            <person name="Ruan X.D."/>
            <person name="Zhao L."/>
            <person name="Wei J.T."/>
            <person name="Ye R.Z."/>
            <person name="Que T.C."/>
            <person name="Du C.H."/>
            <person name="Zhou Y.H."/>
            <person name="Cheng J.X."/>
            <person name="Dai P.F."/>
            <person name="Guo W.B."/>
            <person name="Han X.H."/>
            <person name="Huang E.J."/>
            <person name="Li L.F."/>
            <person name="Wei W."/>
            <person name="Gao Y.C."/>
            <person name="Liu J.Z."/>
            <person name="Shao H.Z."/>
            <person name="Wang X."/>
            <person name="Wang C.C."/>
            <person name="Yang T.C."/>
            <person name="Huo Q.B."/>
            <person name="Li W."/>
            <person name="Chen H.Y."/>
            <person name="Chen S.E."/>
            <person name="Zhou L.G."/>
            <person name="Ni X.B."/>
            <person name="Tian J.H."/>
            <person name="Sheng Y."/>
            <person name="Liu T."/>
            <person name="Pan Y.S."/>
            <person name="Xia L.Y."/>
            <person name="Li J."/>
            <person name="Zhao F."/>
            <person name="Cao W.C."/>
        </authorList>
    </citation>
    <scope>NUCLEOTIDE SEQUENCE [LARGE SCALE GENOMIC DNA]</scope>
    <source>
        <strain evidence="7">HaeL-2018</strain>
    </source>
</reference>
<organism evidence="7 8">
    <name type="scientific">Haemaphysalis longicornis</name>
    <name type="common">Bush tick</name>
    <dbReference type="NCBI Taxonomy" id="44386"/>
    <lineage>
        <taxon>Eukaryota</taxon>
        <taxon>Metazoa</taxon>
        <taxon>Ecdysozoa</taxon>
        <taxon>Arthropoda</taxon>
        <taxon>Chelicerata</taxon>
        <taxon>Arachnida</taxon>
        <taxon>Acari</taxon>
        <taxon>Parasitiformes</taxon>
        <taxon>Ixodida</taxon>
        <taxon>Ixodoidea</taxon>
        <taxon>Ixodidae</taxon>
        <taxon>Haemaphysalinae</taxon>
        <taxon>Haemaphysalis</taxon>
    </lineage>
</organism>
<evidence type="ECO:0000256" key="6">
    <source>
        <dbReference type="SAM" id="Phobius"/>
    </source>
</evidence>
<comment type="caution">
    <text evidence="7">The sequence shown here is derived from an EMBL/GenBank/DDBJ whole genome shotgun (WGS) entry which is preliminary data.</text>
</comment>
<comment type="similarity">
    <text evidence="2">Belongs to the nucleobase:cation symporter-2 (NCS2) (TC 2.A.40) family.</text>
</comment>
<keyword evidence="5 6" id="KW-0472">Membrane</keyword>
<evidence type="ECO:0000256" key="3">
    <source>
        <dbReference type="ARBA" id="ARBA00022692"/>
    </source>
</evidence>
<evidence type="ECO:0000256" key="1">
    <source>
        <dbReference type="ARBA" id="ARBA00004141"/>
    </source>
</evidence>
<evidence type="ECO:0000313" key="8">
    <source>
        <dbReference type="Proteomes" id="UP000821853"/>
    </source>
</evidence>
<feature type="transmembrane region" description="Helical" evidence="6">
    <location>
        <begin position="328"/>
        <end position="346"/>
    </location>
</feature>
<dbReference type="InterPro" id="IPR006043">
    <property type="entry name" value="NCS2"/>
</dbReference>
<keyword evidence="4 6" id="KW-1133">Transmembrane helix</keyword>
<evidence type="ECO:0000256" key="5">
    <source>
        <dbReference type="ARBA" id="ARBA00023136"/>
    </source>
</evidence>
<name>A0A9J6GI77_HAELO</name>
<dbReference type="GO" id="GO:0022857">
    <property type="term" value="F:transmembrane transporter activity"/>
    <property type="evidence" value="ECO:0007669"/>
    <property type="project" value="InterPro"/>
</dbReference>
<dbReference type="Pfam" id="PF00860">
    <property type="entry name" value="Xan_ur_permease"/>
    <property type="match status" value="1"/>
</dbReference>
<proteinExistence type="inferred from homology"/>
<feature type="transmembrane region" description="Helical" evidence="6">
    <location>
        <begin position="151"/>
        <end position="169"/>
    </location>
</feature>
<dbReference type="AlphaFoldDB" id="A0A9J6GI77"/>